<feature type="region of interest" description="Disordered" evidence="1">
    <location>
        <begin position="46"/>
        <end position="70"/>
    </location>
</feature>
<feature type="non-terminal residue" evidence="2">
    <location>
        <position position="1"/>
    </location>
</feature>
<feature type="non-terminal residue" evidence="2">
    <location>
        <position position="70"/>
    </location>
</feature>
<dbReference type="AlphaFoldDB" id="A0A9N9K8S3"/>
<name>A0A9N9K8S3_9GLOM</name>
<evidence type="ECO:0000256" key="1">
    <source>
        <dbReference type="SAM" id="MobiDB-lite"/>
    </source>
</evidence>
<keyword evidence="3" id="KW-1185">Reference proteome</keyword>
<accession>A0A9N9K8S3</accession>
<comment type="caution">
    <text evidence="2">The sequence shown here is derived from an EMBL/GenBank/DDBJ whole genome shotgun (WGS) entry which is preliminary data.</text>
</comment>
<feature type="compositionally biased region" description="Polar residues" evidence="1">
    <location>
        <begin position="54"/>
        <end position="64"/>
    </location>
</feature>
<dbReference type="EMBL" id="CAJVPY010050515">
    <property type="protein sequence ID" value="CAG8813773.1"/>
    <property type="molecule type" value="Genomic_DNA"/>
</dbReference>
<evidence type="ECO:0000313" key="2">
    <source>
        <dbReference type="EMBL" id="CAG8813773.1"/>
    </source>
</evidence>
<dbReference type="OrthoDB" id="10477711at2759"/>
<organism evidence="2 3">
    <name type="scientific">Dentiscutata erythropus</name>
    <dbReference type="NCBI Taxonomy" id="1348616"/>
    <lineage>
        <taxon>Eukaryota</taxon>
        <taxon>Fungi</taxon>
        <taxon>Fungi incertae sedis</taxon>
        <taxon>Mucoromycota</taxon>
        <taxon>Glomeromycotina</taxon>
        <taxon>Glomeromycetes</taxon>
        <taxon>Diversisporales</taxon>
        <taxon>Gigasporaceae</taxon>
        <taxon>Dentiscutata</taxon>
    </lineage>
</organism>
<sequence>CVNVLERDVTLEQSVFTNTKTCVKADLKKCCHFIRQYAKEERNEILYESDDNQETSSTSSTKSIQHTKSH</sequence>
<gene>
    <name evidence="2" type="ORF">DERYTH_LOCUS25855</name>
</gene>
<evidence type="ECO:0000313" key="3">
    <source>
        <dbReference type="Proteomes" id="UP000789405"/>
    </source>
</evidence>
<dbReference type="Proteomes" id="UP000789405">
    <property type="component" value="Unassembled WGS sequence"/>
</dbReference>
<proteinExistence type="predicted"/>
<reference evidence="2" key="1">
    <citation type="submission" date="2021-06" db="EMBL/GenBank/DDBJ databases">
        <authorList>
            <person name="Kallberg Y."/>
            <person name="Tangrot J."/>
            <person name="Rosling A."/>
        </authorList>
    </citation>
    <scope>NUCLEOTIDE SEQUENCE</scope>
    <source>
        <strain evidence="2">MA453B</strain>
    </source>
</reference>
<protein>
    <submittedName>
        <fullName evidence="2">3911_t:CDS:1</fullName>
    </submittedName>
</protein>